<dbReference type="Pfam" id="PF18759">
    <property type="entry name" value="Plavaka"/>
    <property type="match status" value="1"/>
</dbReference>
<dbReference type="EMBL" id="JACCJC010000112">
    <property type="protein sequence ID" value="KAF6224687.1"/>
    <property type="molecule type" value="Genomic_DNA"/>
</dbReference>
<evidence type="ECO:0008006" key="4">
    <source>
        <dbReference type="Google" id="ProtNLM"/>
    </source>
</evidence>
<evidence type="ECO:0000313" key="3">
    <source>
        <dbReference type="Proteomes" id="UP000578531"/>
    </source>
</evidence>
<dbReference type="OrthoDB" id="5322288at2759"/>
<dbReference type="AlphaFoldDB" id="A0A8H6CJJ7"/>
<gene>
    <name evidence="2" type="ORF">HO173_012896</name>
</gene>
<reference evidence="2 3" key="1">
    <citation type="journal article" date="2020" name="Genomics">
        <title>Complete, high-quality genomes from long-read metagenomic sequencing of two wolf lichen thalli reveals enigmatic genome architecture.</title>
        <authorList>
            <person name="McKenzie S.K."/>
            <person name="Walston R.F."/>
            <person name="Allen J.L."/>
        </authorList>
    </citation>
    <scope>NUCLEOTIDE SEQUENCE [LARGE SCALE GENOMIC DNA]</scope>
    <source>
        <strain evidence="2">WasteWater2</strain>
    </source>
</reference>
<keyword evidence="3" id="KW-1185">Reference proteome</keyword>
<dbReference type="GeneID" id="59294529"/>
<dbReference type="RefSeq" id="XP_037158385.1">
    <property type="nucleotide sequence ID" value="XM_037314726.1"/>
</dbReference>
<dbReference type="InterPro" id="IPR041078">
    <property type="entry name" value="Plavaka"/>
</dbReference>
<proteinExistence type="predicted"/>
<feature type="region of interest" description="Disordered" evidence="1">
    <location>
        <begin position="123"/>
        <end position="161"/>
    </location>
</feature>
<comment type="caution">
    <text evidence="2">The sequence shown here is derived from an EMBL/GenBank/DDBJ whole genome shotgun (WGS) entry which is preliminary data.</text>
</comment>
<organism evidence="2 3">
    <name type="scientific">Letharia columbiana</name>
    <dbReference type="NCBI Taxonomy" id="112416"/>
    <lineage>
        <taxon>Eukaryota</taxon>
        <taxon>Fungi</taxon>
        <taxon>Dikarya</taxon>
        <taxon>Ascomycota</taxon>
        <taxon>Pezizomycotina</taxon>
        <taxon>Lecanoromycetes</taxon>
        <taxon>OSLEUM clade</taxon>
        <taxon>Lecanoromycetidae</taxon>
        <taxon>Lecanorales</taxon>
        <taxon>Lecanorineae</taxon>
        <taxon>Parmeliaceae</taxon>
        <taxon>Letharia</taxon>
    </lineage>
</organism>
<feature type="compositionally biased region" description="Polar residues" evidence="1">
    <location>
        <begin position="141"/>
        <end position="161"/>
    </location>
</feature>
<evidence type="ECO:0000256" key="1">
    <source>
        <dbReference type="SAM" id="MobiDB-lite"/>
    </source>
</evidence>
<dbReference type="Proteomes" id="UP000578531">
    <property type="component" value="Unassembled WGS sequence"/>
</dbReference>
<sequence>MHRVCRFCKKQCKNGSGLTRHLRGCRKRKPILPHASFDTTDRDIVGSINNLTALITVREGDTHPPEGDTTADSIPWQQLDEQEIGEEGTNAVQTMNLDDETTATPTSAIGSSCSTTISSLTVDSVEPYPGERGAGRPVELQSGSKPLSQMESMSNYRTGSDVGSMSDTDNFWNPFESREDYALALWFLESGLSDGDIDKFFRDVHLQRFRDGCSFDGAKSLRCKMQNMRGGGIDGGWTSQSFEIHNSRTRIGVEDIPRHLLRHFYSEMHTADWWWETQDKLPDGSTVVPIILASDKTHLSRMHGDQHAWPVYITIGNLQRDARRAHSRPGMAILGMIPIVAEKEAKAQVYHYALGLMTEAIKEHSEHGVNIQCADGLTRRGIPKRRRNTWRDMVLHDRRPFTDGHFAVDIYRLQCFDILHSLMVKGLIGYLLEWWVECIRATKTENETNKLLDARFRAIPSHTNLRRIGSLSKKTQWTGEDGRTLQRTMMATFAPILVELNPDALHAGRAILDLVILARYRSHDDDTIRYLLAALARIDLLKEVFRAYRPLDKTTGKGHFNFPKFHSISHLPEMIQSFGPPDGLTTQTGEKAHVEFFKKYYGLTNKHDNYIEQIMRHDVAHQKMITMRDLVKYQDTEVLPPAIERSQEEEKKTEAGTPLDLHAWGWQADDEERDIMRQIYHCDSRYWRPAGAVAEWLELDTFLEALAAFIRTDRTKSREHHLSKGDNNIDTREADCGWVRRYPVRIHSNVRCWKALGEDSLDIARLSKDVVVCRPIGQPFRKRWRRDCAWVHEYDQQTSDADGVLSGKLVGEVLVVVEVMDLARRDFRQRPTHLQGVFMEIFKYRHNGQVQECHGMVEVERAQPSTARNPRTLGKRRFYSLASIERSAHVVPASVKGKEFYYINSFIDFDQYNSIYDPDFLNKSYRAAKEINTRYTTRQ</sequence>
<accession>A0A8H6CJJ7</accession>
<name>A0A8H6CJJ7_9LECA</name>
<evidence type="ECO:0000313" key="2">
    <source>
        <dbReference type="EMBL" id="KAF6224687.1"/>
    </source>
</evidence>
<protein>
    <recommendedName>
        <fullName evidence="4">C2H2-type domain-containing protein</fullName>
    </recommendedName>
</protein>